<dbReference type="SUPFAM" id="SSF54060">
    <property type="entry name" value="His-Me finger endonucleases"/>
    <property type="match status" value="1"/>
</dbReference>
<feature type="chain" id="PRO_5021381948" evidence="1">
    <location>
        <begin position="20"/>
        <end position="90"/>
    </location>
</feature>
<dbReference type="InterPro" id="IPR039015">
    <property type="entry name" value="ENDOD1"/>
</dbReference>
<keyword evidence="2" id="KW-0255">Endonuclease</keyword>
<keyword evidence="2" id="KW-0540">Nuclease</keyword>
<sequence>MQTVGTLCALLSLLVAAHADVVERFEDVPECLGYFYEEKVPEYHFATLYDTIHRIAVYAAYHFQPSDGGGREKRWFVEPQVRGPNPPNTL</sequence>
<keyword evidence="2" id="KW-0378">Hydrolase</keyword>
<dbReference type="InterPro" id="IPR044925">
    <property type="entry name" value="His-Me_finger_sf"/>
</dbReference>
<proteinExistence type="predicted"/>
<protein>
    <submittedName>
        <fullName evidence="2">Endonuclease domain-containing 1 protein</fullName>
    </submittedName>
</protein>
<organism evidence="2 3">
    <name type="scientific">Liparis tanakae</name>
    <name type="common">Tanaka's snailfish</name>
    <dbReference type="NCBI Taxonomy" id="230148"/>
    <lineage>
        <taxon>Eukaryota</taxon>
        <taxon>Metazoa</taxon>
        <taxon>Chordata</taxon>
        <taxon>Craniata</taxon>
        <taxon>Vertebrata</taxon>
        <taxon>Euteleostomi</taxon>
        <taxon>Actinopterygii</taxon>
        <taxon>Neopterygii</taxon>
        <taxon>Teleostei</taxon>
        <taxon>Neoteleostei</taxon>
        <taxon>Acanthomorphata</taxon>
        <taxon>Eupercaria</taxon>
        <taxon>Perciformes</taxon>
        <taxon>Cottioidei</taxon>
        <taxon>Cottales</taxon>
        <taxon>Liparidae</taxon>
        <taxon>Liparis</taxon>
    </lineage>
</organism>
<dbReference type="OrthoDB" id="8572289at2759"/>
<evidence type="ECO:0000256" key="1">
    <source>
        <dbReference type="SAM" id="SignalP"/>
    </source>
</evidence>
<reference evidence="2 3" key="1">
    <citation type="submission" date="2019-03" db="EMBL/GenBank/DDBJ databases">
        <title>First draft genome of Liparis tanakae, snailfish: a comprehensive survey of snailfish specific genes.</title>
        <authorList>
            <person name="Kim W."/>
            <person name="Song I."/>
            <person name="Jeong J.-H."/>
            <person name="Kim D."/>
            <person name="Kim S."/>
            <person name="Ryu S."/>
            <person name="Song J.Y."/>
            <person name="Lee S.K."/>
        </authorList>
    </citation>
    <scope>NUCLEOTIDE SEQUENCE [LARGE SCALE GENOMIC DNA]</scope>
    <source>
        <tissue evidence="2">Muscle</tissue>
    </source>
</reference>
<dbReference type="PANTHER" id="PTHR21472:SF26">
    <property type="entry name" value="ENDONUCLEASE DOMAIN CONTAINING 1"/>
    <property type="match status" value="1"/>
</dbReference>
<comment type="caution">
    <text evidence="2">The sequence shown here is derived from an EMBL/GenBank/DDBJ whole genome shotgun (WGS) entry which is preliminary data.</text>
</comment>
<dbReference type="AlphaFoldDB" id="A0A4Z2EEI4"/>
<evidence type="ECO:0000313" key="3">
    <source>
        <dbReference type="Proteomes" id="UP000314294"/>
    </source>
</evidence>
<dbReference type="EMBL" id="SRLO01009285">
    <property type="protein sequence ID" value="TNN26904.1"/>
    <property type="molecule type" value="Genomic_DNA"/>
</dbReference>
<feature type="signal peptide" evidence="1">
    <location>
        <begin position="1"/>
        <end position="19"/>
    </location>
</feature>
<keyword evidence="1" id="KW-0732">Signal</keyword>
<accession>A0A4Z2EEI4</accession>
<dbReference type="InterPro" id="IPR044929">
    <property type="entry name" value="DNA/RNA_non-sp_Endonuclease_sf"/>
</dbReference>
<dbReference type="Gene3D" id="3.40.570.10">
    <property type="entry name" value="Extracellular Endonuclease, subunit A"/>
    <property type="match status" value="1"/>
</dbReference>
<dbReference type="PANTHER" id="PTHR21472">
    <property type="entry name" value="ENDONUCLEASE DOMAIN-CONTAINING 1 PROTEIN ENDOD1"/>
    <property type="match status" value="1"/>
</dbReference>
<name>A0A4Z2EEI4_9TELE</name>
<gene>
    <name evidence="2" type="primary">ENDOD1_1</name>
    <name evidence="2" type="ORF">EYF80_062954</name>
</gene>
<dbReference type="Proteomes" id="UP000314294">
    <property type="component" value="Unassembled WGS sequence"/>
</dbReference>
<dbReference type="GO" id="GO:0004519">
    <property type="term" value="F:endonuclease activity"/>
    <property type="evidence" value="ECO:0007669"/>
    <property type="project" value="UniProtKB-KW"/>
</dbReference>
<evidence type="ECO:0000313" key="2">
    <source>
        <dbReference type="EMBL" id="TNN26904.1"/>
    </source>
</evidence>
<keyword evidence="3" id="KW-1185">Reference proteome</keyword>